<evidence type="ECO:0000313" key="6">
    <source>
        <dbReference type="EMBL" id="PSW03705.1"/>
    </source>
</evidence>
<evidence type="ECO:0000256" key="4">
    <source>
        <dbReference type="ARBA" id="ARBA00022842"/>
    </source>
</evidence>
<dbReference type="InterPro" id="IPR006439">
    <property type="entry name" value="HAD-SF_hydro_IA"/>
</dbReference>
<organism evidence="6 7">
    <name type="scientific">Photobacterium lipolyticum</name>
    <dbReference type="NCBI Taxonomy" id="266810"/>
    <lineage>
        <taxon>Bacteria</taxon>
        <taxon>Pseudomonadati</taxon>
        <taxon>Pseudomonadota</taxon>
        <taxon>Gammaproteobacteria</taxon>
        <taxon>Vibrionales</taxon>
        <taxon>Vibrionaceae</taxon>
        <taxon>Photobacterium</taxon>
    </lineage>
</organism>
<dbReference type="SUPFAM" id="SSF56784">
    <property type="entry name" value="HAD-like"/>
    <property type="match status" value="1"/>
</dbReference>
<evidence type="ECO:0000256" key="2">
    <source>
        <dbReference type="ARBA" id="ARBA00006171"/>
    </source>
</evidence>
<dbReference type="InterPro" id="IPR023198">
    <property type="entry name" value="PGP-like_dom2"/>
</dbReference>
<dbReference type="Proteomes" id="UP000240904">
    <property type="component" value="Unassembled WGS sequence"/>
</dbReference>
<dbReference type="Pfam" id="PF13419">
    <property type="entry name" value="HAD_2"/>
    <property type="match status" value="1"/>
</dbReference>
<comment type="similarity">
    <text evidence="2">Belongs to the HAD-like hydrolase superfamily. CbbY/CbbZ/Gph/YieH family.</text>
</comment>
<dbReference type="EMBL" id="PYMC01000013">
    <property type="protein sequence ID" value="PSW03705.1"/>
    <property type="molecule type" value="Genomic_DNA"/>
</dbReference>
<name>A0A2T3MUS2_9GAMM</name>
<sequence>MQAICFDFDGTLVDSEVFHADNWSTFLQSWNIDFSKSLFMTDYAGVTWDKVALDLKRRFTIELSAEDMLEQMESITEQALLVGNIPAKSGVDALLRTLVGKVPLAVVTGAPRIYVEDILSRHGWRELFDHVFSGDDVANNKPAPDIYQLACETLGFAPQEVLAIEDSITGVTSSVAAGLKTVLVNEVELEHNQPLDYSFSSMDHAHSSVMALVMLSAESSVSSDMV</sequence>
<evidence type="ECO:0000256" key="3">
    <source>
        <dbReference type="ARBA" id="ARBA00022723"/>
    </source>
</evidence>
<proteinExistence type="inferred from homology"/>
<dbReference type="Gene3D" id="1.10.150.240">
    <property type="entry name" value="Putative phosphatase, domain 2"/>
    <property type="match status" value="1"/>
</dbReference>
<dbReference type="GO" id="GO:0046872">
    <property type="term" value="F:metal ion binding"/>
    <property type="evidence" value="ECO:0007669"/>
    <property type="project" value="UniProtKB-KW"/>
</dbReference>
<evidence type="ECO:0000256" key="5">
    <source>
        <dbReference type="ARBA" id="ARBA00023277"/>
    </source>
</evidence>
<dbReference type="InterPro" id="IPR023214">
    <property type="entry name" value="HAD_sf"/>
</dbReference>
<keyword evidence="7" id="KW-1185">Reference proteome</keyword>
<dbReference type="PANTHER" id="PTHR46193">
    <property type="entry name" value="6-PHOSPHOGLUCONATE PHOSPHATASE"/>
    <property type="match status" value="1"/>
</dbReference>
<evidence type="ECO:0000256" key="1">
    <source>
        <dbReference type="ARBA" id="ARBA00001946"/>
    </source>
</evidence>
<comment type="caution">
    <text evidence="6">The sequence shown here is derived from an EMBL/GenBank/DDBJ whole genome shotgun (WGS) entry which is preliminary data.</text>
</comment>
<evidence type="ECO:0000313" key="7">
    <source>
        <dbReference type="Proteomes" id="UP000240904"/>
    </source>
</evidence>
<protein>
    <submittedName>
        <fullName evidence="6">HAD family phosphatase</fullName>
    </submittedName>
</protein>
<keyword evidence="5" id="KW-0119">Carbohydrate metabolism</keyword>
<keyword evidence="3" id="KW-0479">Metal-binding</keyword>
<dbReference type="GO" id="GO:0003824">
    <property type="term" value="F:catalytic activity"/>
    <property type="evidence" value="ECO:0007669"/>
    <property type="project" value="UniProtKB-ARBA"/>
</dbReference>
<dbReference type="Gene3D" id="3.40.50.1000">
    <property type="entry name" value="HAD superfamily/HAD-like"/>
    <property type="match status" value="1"/>
</dbReference>
<dbReference type="InterPro" id="IPR051600">
    <property type="entry name" value="Beta-PGM-like"/>
</dbReference>
<dbReference type="SFLD" id="SFLDS00003">
    <property type="entry name" value="Haloacid_Dehalogenase"/>
    <property type="match status" value="1"/>
</dbReference>
<reference evidence="6 7" key="1">
    <citation type="submission" date="2018-03" db="EMBL/GenBank/DDBJ databases">
        <title>Whole genome sequencing of Histamine producing bacteria.</title>
        <authorList>
            <person name="Butler K."/>
        </authorList>
    </citation>
    <scope>NUCLEOTIDE SEQUENCE [LARGE SCALE GENOMIC DNA]</scope>
    <source>
        <strain evidence="6 7">DSM 16190</strain>
    </source>
</reference>
<dbReference type="PANTHER" id="PTHR46193:SF18">
    <property type="entry name" value="HEXITOL PHOSPHATASE B"/>
    <property type="match status" value="1"/>
</dbReference>
<dbReference type="AlphaFoldDB" id="A0A2T3MUS2"/>
<dbReference type="SFLD" id="SFLDG01129">
    <property type="entry name" value="C1.5:_HAD__Beta-PGM__Phosphata"/>
    <property type="match status" value="1"/>
</dbReference>
<dbReference type="OrthoDB" id="9800058at2"/>
<comment type="cofactor">
    <cofactor evidence="1">
        <name>Mg(2+)</name>
        <dbReference type="ChEBI" id="CHEBI:18420"/>
    </cofactor>
</comment>
<dbReference type="InterPro" id="IPR041492">
    <property type="entry name" value="HAD_2"/>
</dbReference>
<dbReference type="CDD" id="cd07505">
    <property type="entry name" value="HAD_BPGM-like"/>
    <property type="match status" value="1"/>
</dbReference>
<gene>
    <name evidence="6" type="ORF">C9I89_16350</name>
</gene>
<dbReference type="InterPro" id="IPR036412">
    <property type="entry name" value="HAD-like_sf"/>
</dbReference>
<keyword evidence="4" id="KW-0460">Magnesium</keyword>
<dbReference type="RefSeq" id="WP_107284396.1">
    <property type="nucleotide sequence ID" value="NZ_PYMC01000013.1"/>
</dbReference>
<accession>A0A2T3MUS2</accession>
<dbReference type="NCBIfam" id="TIGR01509">
    <property type="entry name" value="HAD-SF-IA-v3"/>
    <property type="match status" value="1"/>
</dbReference>